<dbReference type="EMBL" id="JAOQJU010000007">
    <property type="protein sequence ID" value="MCU6686510.1"/>
    <property type="molecule type" value="Genomic_DNA"/>
</dbReference>
<feature type="compositionally biased region" description="Acidic residues" evidence="1">
    <location>
        <begin position="30"/>
        <end position="49"/>
    </location>
</feature>
<protein>
    <submittedName>
        <fullName evidence="2">Uncharacterized protein</fullName>
    </submittedName>
</protein>
<comment type="caution">
    <text evidence="2">The sequence shown here is derived from an EMBL/GenBank/DDBJ whole genome shotgun (WGS) entry which is preliminary data.</text>
</comment>
<evidence type="ECO:0000313" key="3">
    <source>
        <dbReference type="Proteomes" id="UP001652431"/>
    </source>
</evidence>
<dbReference type="RefSeq" id="WP_227192371.1">
    <property type="nucleotide sequence ID" value="NZ_JAOQJU010000007.1"/>
</dbReference>
<sequence>MAKVKEFYADPKMEVIRFEVEDIILTSGTDDYDEGGDGDWESSGDGWDS</sequence>
<reference evidence="2 3" key="1">
    <citation type="journal article" date="2021" name="ISME Commun">
        <title>Automated analysis of genomic sequences facilitates high-throughput and comprehensive description of bacteria.</title>
        <authorList>
            <person name="Hitch T.C.A."/>
        </authorList>
    </citation>
    <scope>NUCLEOTIDE SEQUENCE [LARGE SCALE GENOMIC DNA]</scope>
    <source>
        <strain evidence="2 3">Sanger_03</strain>
    </source>
</reference>
<evidence type="ECO:0000256" key="1">
    <source>
        <dbReference type="SAM" id="MobiDB-lite"/>
    </source>
</evidence>
<keyword evidence="3" id="KW-1185">Reference proteome</keyword>
<gene>
    <name evidence="2" type="ORF">OCV99_08100</name>
</gene>
<dbReference type="Proteomes" id="UP001652431">
    <property type="component" value="Unassembled WGS sequence"/>
</dbReference>
<organism evidence="2 3">
    <name type="scientific">Dorea acetigenes</name>
    <dbReference type="NCBI Taxonomy" id="2981787"/>
    <lineage>
        <taxon>Bacteria</taxon>
        <taxon>Bacillati</taxon>
        <taxon>Bacillota</taxon>
        <taxon>Clostridia</taxon>
        <taxon>Lachnospirales</taxon>
        <taxon>Lachnospiraceae</taxon>
        <taxon>Dorea</taxon>
    </lineage>
</organism>
<feature type="region of interest" description="Disordered" evidence="1">
    <location>
        <begin position="27"/>
        <end position="49"/>
    </location>
</feature>
<accession>A0ABT2RM87</accession>
<evidence type="ECO:0000313" key="2">
    <source>
        <dbReference type="EMBL" id="MCU6686510.1"/>
    </source>
</evidence>
<name>A0ABT2RM87_9FIRM</name>
<proteinExistence type="predicted"/>